<reference evidence="1" key="4">
    <citation type="submission" date="2022-11" db="EMBL/GenBank/DDBJ databases">
        <title>WGS-based characterization of Bacillus cereus isolated from food &amp; feed additives.</title>
        <authorList>
            <person name="Bogaerts B."/>
            <person name="Fraiture M.-A."/>
            <person name="Roosens N.H.C."/>
            <person name="De Keersmaecker S.C.J."/>
            <person name="Vanneste K."/>
        </authorList>
    </citation>
    <scope>NUCLEOTIDE SEQUENCE</scope>
    <source>
        <strain evidence="1">74.2</strain>
    </source>
</reference>
<protein>
    <submittedName>
        <fullName evidence="1">Phosphonate ABC transporter permease</fullName>
    </submittedName>
</protein>
<gene>
    <name evidence="3" type="ORF">BACERE00191_02914</name>
    <name evidence="2" type="ORF">FPL01_09665</name>
    <name evidence="1" type="ORF">OWO78_17360</name>
</gene>
<evidence type="ECO:0000313" key="5">
    <source>
        <dbReference type="Proteomes" id="UP000464796"/>
    </source>
</evidence>
<accession>A0A1J9YM56</accession>
<reference evidence="2 5" key="3">
    <citation type="submission" date="2019-07" db="EMBL/GenBank/DDBJ databases">
        <authorList>
            <person name="Yu W.S."/>
            <person name="Cheong H.-M."/>
            <person name="Choi Y."/>
            <person name="Hwang K.J."/>
            <person name="Jung K."/>
            <person name="Lee S."/>
            <person name="Choi C."/>
        </authorList>
    </citation>
    <scope>NUCLEOTIDE SEQUENCE [LARGE SCALE GENOMIC DNA]</scope>
    <source>
        <strain evidence="2 5">NCCP 15909</strain>
    </source>
</reference>
<evidence type="ECO:0000313" key="1">
    <source>
        <dbReference type="EMBL" id="MDK7393164.1"/>
    </source>
</evidence>
<name>A0A1J9YM56_9BACI</name>
<dbReference type="Proteomes" id="UP000464796">
    <property type="component" value="Chromosome"/>
</dbReference>
<dbReference type="EMBL" id="JAPNPE010000007">
    <property type="protein sequence ID" value="MDK7393164.1"/>
    <property type="molecule type" value="Genomic_DNA"/>
</dbReference>
<reference evidence="4" key="2">
    <citation type="submission" date="2017-04" db="EMBL/GenBank/DDBJ databases">
        <authorList>
            <person name="Criscuolo A."/>
        </authorList>
    </citation>
    <scope>NUCLEOTIDE SEQUENCE [LARGE SCALE GENOMIC DNA]</scope>
</reference>
<dbReference type="GeneID" id="69531059"/>
<sequence>MPFLGSVYQIFGLYPEIYYGMISAELAEQQRLEEVENEEPETEV</sequence>
<dbReference type="EMBL" id="CP041979">
    <property type="protein sequence ID" value="QHH89000.1"/>
    <property type="molecule type" value="Genomic_DNA"/>
</dbReference>
<dbReference type="AlphaFoldDB" id="A0A1J9YM56"/>
<dbReference type="Proteomes" id="UP000194499">
    <property type="component" value="Unassembled WGS sequence"/>
</dbReference>
<organism evidence="3 4">
    <name type="scientific">Bacillus pacificus</name>
    <dbReference type="NCBI Taxonomy" id="2026187"/>
    <lineage>
        <taxon>Bacteria</taxon>
        <taxon>Bacillati</taxon>
        <taxon>Bacillota</taxon>
        <taxon>Bacilli</taxon>
        <taxon>Bacillales</taxon>
        <taxon>Bacillaceae</taxon>
        <taxon>Bacillus</taxon>
        <taxon>Bacillus cereus group</taxon>
    </lineage>
</organism>
<keyword evidence="5" id="KW-1185">Reference proteome</keyword>
<evidence type="ECO:0000313" key="4">
    <source>
        <dbReference type="Proteomes" id="UP000194499"/>
    </source>
</evidence>
<dbReference type="EMBL" id="FWZB01000036">
    <property type="protein sequence ID" value="SME05804.1"/>
    <property type="molecule type" value="Genomic_DNA"/>
</dbReference>
<evidence type="ECO:0000313" key="2">
    <source>
        <dbReference type="EMBL" id="QHH89000.1"/>
    </source>
</evidence>
<dbReference type="RefSeq" id="WP_001116176.1">
    <property type="nucleotide sequence ID" value="NZ_CP086328.1"/>
</dbReference>
<proteinExistence type="predicted"/>
<reference evidence="3" key="1">
    <citation type="submission" date="2017-04" db="EMBL/GenBank/DDBJ databases">
        <authorList>
            <person name="Afonso C.L."/>
            <person name="Miller P.J."/>
            <person name="Scott M.A."/>
            <person name="Spackman E."/>
            <person name="Goraichik I."/>
            <person name="Dimitrov K.M."/>
            <person name="Suarez D.L."/>
            <person name="Swayne D.E."/>
        </authorList>
    </citation>
    <scope>NUCLEOTIDE SEQUENCE [LARGE SCALE GENOMIC DNA]</scope>
    <source>
        <strain evidence="3">16-00191</strain>
    </source>
</reference>
<dbReference type="Proteomes" id="UP001174229">
    <property type="component" value="Unassembled WGS sequence"/>
</dbReference>
<evidence type="ECO:0000313" key="3">
    <source>
        <dbReference type="EMBL" id="SME05804.1"/>
    </source>
</evidence>